<sequence>MVDMTLREQEQELELLTPPPAAAPSLDRVGLTVPSLLYSADGRYVFQRQSHVVRVLHAKSGRVLHECVRATGKSAVTALALHPHNALQLLAAYADGYIVVWDFEEHKSLLEMPTGKPLLWMGSSRTNPSLLLLVVQSETESWSVFEFSLPSKKFGRELLKNSRDRFQAAAMQSYLVPQGDGENAVAGDYFVAIGGKSITSMWMNQLTDDDHTGRVVKKEKRVHTHNTTCVALSPTSCEFSVGDTYGQIHRFFRDGQVQSSDAMLHWHSHAVHCVQYSSDGQFLMSGGEESVLVSWHLESGRRAYLPRLPASVECIAPRLDGGIYAVSLADNSLFQYNPVTREQEWEARGLARAGASAAFTVPSRQITTDPVSKALVLNGSSGAGVLQFYEPFADRVLQALLLSERNQVTRTEKEVLPMLIASHLRFSARGDDLVTLHAPSKAKVGEAQSLRFYSRRVDGSFFVNTAVDAPHGRAYVTGVAFSPNAHHGCVVTADKLGDFKVWEKTTLAAGGTAWNCQAVVRFRDEPVTAVNFARDGSLLAVAYGNKLTLWDIDTHSLRRVIPSADGQTIRQIVFLGANSPFVVLVTENQVQVWNLLTLSLWWRYAVPDGAGVAEETLLERFLVWVPVDETSNKTLVLVFDPQTPVPKCVRVVDLGTKLWSAGFHPGTGDIVLLDMNTGVWRLDGPNARSLEARRRKVAHVAAVAERDAAKDREHEAKALSAIYNAARGGLAPGHNVNETKPVEHSAAATNGSATSSLFDAPAHVLPSMTALYRSFMDTMLPKPHQGVEANGEASSNGAKRANGETAKQSKKKRRKQQQQQKHQTAEEPSVIDNGEQQKRMKLQVEKELANTELQQQTYSKLLETFRKKRTQKA</sequence>
<proteinExistence type="predicted"/>
<dbReference type="SUPFAM" id="SSF50978">
    <property type="entry name" value="WD40 repeat-like"/>
    <property type="match status" value="1"/>
</dbReference>
<dbReference type="InterPro" id="IPR057644">
    <property type="entry name" value="Beta-prop_WDR75_2nd"/>
</dbReference>
<dbReference type="eggNOG" id="KOG1963">
    <property type="taxonomic scope" value="Eukaryota"/>
</dbReference>
<name>H3GGQ6_PHYRM</name>
<dbReference type="Pfam" id="PF23869">
    <property type="entry name" value="Beta-prop_WDR75_1st"/>
    <property type="match status" value="1"/>
</dbReference>
<accession>H3GGQ6</accession>
<dbReference type="VEuPathDB" id="FungiDB:KRP23_696"/>
<dbReference type="HOGENOM" id="CLU_005417_3_1_1"/>
<dbReference type="Proteomes" id="UP000005238">
    <property type="component" value="Unassembled WGS sequence"/>
</dbReference>
<dbReference type="InterPro" id="IPR015943">
    <property type="entry name" value="WD40/YVTN_repeat-like_dom_sf"/>
</dbReference>
<dbReference type="GO" id="GO:2000234">
    <property type="term" value="P:positive regulation of rRNA processing"/>
    <property type="evidence" value="ECO:0000318"/>
    <property type="project" value="GO_Central"/>
</dbReference>
<evidence type="ECO:0000313" key="11">
    <source>
        <dbReference type="EnsemblProtists" id="Phyra75021"/>
    </source>
</evidence>
<evidence type="ECO:0000256" key="9">
    <source>
        <dbReference type="SAM" id="MobiDB-lite"/>
    </source>
</evidence>
<keyword evidence="5" id="KW-0677">Repeat</keyword>
<keyword evidence="7" id="KW-0539">Nucleus</keyword>
<keyword evidence="2" id="KW-0690">Ribosome biogenesis</keyword>
<keyword evidence="6" id="KW-0804">Transcription</keyword>
<evidence type="ECO:0000256" key="8">
    <source>
        <dbReference type="PROSITE-ProRule" id="PRU00221"/>
    </source>
</evidence>
<evidence type="ECO:0000256" key="2">
    <source>
        <dbReference type="ARBA" id="ARBA00022517"/>
    </source>
</evidence>
<dbReference type="GO" id="GO:0003723">
    <property type="term" value="F:RNA binding"/>
    <property type="evidence" value="ECO:0000318"/>
    <property type="project" value="GO_Central"/>
</dbReference>
<dbReference type="InterPro" id="IPR036322">
    <property type="entry name" value="WD40_repeat_dom_sf"/>
</dbReference>
<organism evidence="11 12">
    <name type="scientific">Phytophthora ramorum</name>
    <name type="common">Sudden oak death agent</name>
    <dbReference type="NCBI Taxonomy" id="164328"/>
    <lineage>
        <taxon>Eukaryota</taxon>
        <taxon>Sar</taxon>
        <taxon>Stramenopiles</taxon>
        <taxon>Oomycota</taxon>
        <taxon>Peronosporomycetes</taxon>
        <taxon>Peronosporales</taxon>
        <taxon>Peronosporaceae</taxon>
        <taxon>Phytophthora</taxon>
    </lineage>
</organism>
<dbReference type="GO" id="GO:0045943">
    <property type="term" value="P:positive regulation of transcription by RNA polymerase I"/>
    <property type="evidence" value="ECO:0000318"/>
    <property type="project" value="GO_Central"/>
</dbReference>
<dbReference type="PANTHER" id="PTHR44215:SF1">
    <property type="entry name" value="WD REPEAT-CONTAINING PROTEIN 75"/>
    <property type="match status" value="1"/>
</dbReference>
<dbReference type="EnsemblProtists" id="Phyra75021">
    <property type="protein sequence ID" value="Phyra75021"/>
    <property type="gene ID" value="Phyra75021"/>
</dbReference>
<dbReference type="GO" id="GO:0006364">
    <property type="term" value="P:rRNA processing"/>
    <property type="evidence" value="ECO:0007669"/>
    <property type="project" value="UniProtKB-KW"/>
</dbReference>
<dbReference type="EMBL" id="DS566008">
    <property type="status" value="NOT_ANNOTATED_CDS"/>
    <property type="molecule type" value="Genomic_DNA"/>
</dbReference>
<dbReference type="PROSITE" id="PS50294">
    <property type="entry name" value="WD_REPEATS_REGION"/>
    <property type="match status" value="1"/>
</dbReference>
<dbReference type="Gene3D" id="2.130.10.10">
    <property type="entry name" value="YVTN repeat-like/Quinoprotein amine dehydrogenase"/>
    <property type="match status" value="3"/>
</dbReference>
<evidence type="ECO:0000256" key="7">
    <source>
        <dbReference type="ARBA" id="ARBA00023242"/>
    </source>
</evidence>
<dbReference type="GO" id="GO:0005730">
    <property type="term" value="C:nucleolus"/>
    <property type="evidence" value="ECO:0000318"/>
    <property type="project" value="GO_Central"/>
</dbReference>
<dbReference type="PROSITE" id="PS50082">
    <property type="entry name" value="WD_REPEATS_2"/>
    <property type="match status" value="1"/>
</dbReference>
<dbReference type="OMA" id="WILNTRI"/>
<evidence type="ECO:0000256" key="4">
    <source>
        <dbReference type="ARBA" id="ARBA00022574"/>
    </source>
</evidence>
<evidence type="ECO:0000256" key="6">
    <source>
        <dbReference type="ARBA" id="ARBA00023163"/>
    </source>
</evidence>
<evidence type="ECO:0000256" key="3">
    <source>
        <dbReference type="ARBA" id="ARBA00022552"/>
    </source>
</evidence>
<dbReference type="STRING" id="164328.H3GGQ6"/>
<evidence type="ECO:0000259" key="10">
    <source>
        <dbReference type="Pfam" id="PF23769"/>
    </source>
</evidence>
<dbReference type="AlphaFoldDB" id="H3GGQ6"/>
<feature type="region of interest" description="Disordered" evidence="9">
    <location>
        <begin position="783"/>
        <end position="843"/>
    </location>
</feature>
<keyword evidence="12" id="KW-1185">Reference proteome</keyword>
<dbReference type="GO" id="GO:0032040">
    <property type="term" value="C:small-subunit processome"/>
    <property type="evidence" value="ECO:0007669"/>
    <property type="project" value="InterPro"/>
</dbReference>
<dbReference type="InterPro" id="IPR053826">
    <property type="entry name" value="WDR75"/>
</dbReference>
<protein>
    <recommendedName>
        <fullName evidence="10">WD repeat-containing protein 75 second beta-propeller domain-containing protein</fullName>
    </recommendedName>
</protein>
<reference evidence="12" key="1">
    <citation type="journal article" date="2006" name="Science">
        <title>Phytophthora genome sequences uncover evolutionary origins and mechanisms of pathogenesis.</title>
        <authorList>
            <person name="Tyler B.M."/>
            <person name="Tripathy S."/>
            <person name="Zhang X."/>
            <person name="Dehal P."/>
            <person name="Jiang R.H."/>
            <person name="Aerts A."/>
            <person name="Arredondo F.D."/>
            <person name="Baxter L."/>
            <person name="Bensasson D."/>
            <person name="Beynon J.L."/>
            <person name="Chapman J."/>
            <person name="Damasceno C.M."/>
            <person name="Dorrance A.E."/>
            <person name="Dou D."/>
            <person name="Dickerman A.W."/>
            <person name="Dubchak I.L."/>
            <person name="Garbelotto M."/>
            <person name="Gijzen M."/>
            <person name="Gordon S.G."/>
            <person name="Govers F."/>
            <person name="Grunwald N.J."/>
            <person name="Huang W."/>
            <person name="Ivors K.L."/>
            <person name="Jones R.W."/>
            <person name="Kamoun S."/>
            <person name="Krampis K."/>
            <person name="Lamour K.H."/>
            <person name="Lee M.K."/>
            <person name="McDonald W.H."/>
            <person name="Medina M."/>
            <person name="Meijer H.J."/>
            <person name="Nordberg E.K."/>
            <person name="Maclean D.J."/>
            <person name="Ospina-Giraldo M.D."/>
            <person name="Morris P.F."/>
            <person name="Phuntumart V."/>
            <person name="Putnam N.H."/>
            <person name="Rash S."/>
            <person name="Rose J.K."/>
            <person name="Sakihama Y."/>
            <person name="Salamov A.A."/>
            <person name="Savidor A."/>
            <person name="Scheuring C.F."/>
            <person name="Smith B.M."/>
            <person name="Sobral B.W."/>
            <person name="Terry A."/>
            <person name="Torto-Alalibo T.A."/>
            <person name="Win J."/>
            <person name="Xu Z."/>
            <person name="Zhang H."/>
            <person name="Grigoriev I.V."/>
            <person name="Rokhsar D.S."/>
            <person name="Boore J.L."/>
        </authorList>
    </citation>
    <scope>NUCLEOTIDE SEQUENCE [LARGE SCALE GENOMIC DNA]</scope>
    <source>
        <strain evidence="12">Pr102</strain>
    </source>
</reference>
<comment type="subcellular location">
    <subcellularLocation>
        <location evidence="1">Nucleus</location>
        <location evidence="1">Nucleolus</location>
    </subcellularLocation>
</comment>
<dbReference type="InterPro" id="IPR001680">
    <property type="entry name" value="WD40_rpt"/>
</dbReference>
<reference evidence="11" key="2">
    <citation type="submission" date="2015-06" db="UniProtKB">
        <authorList>
            <consortium name="EnsemblProtists"/>
        </authorList>
    </citation>
    <scope>IDENTIFICATION</scope>
    <source>
        <strain evidence="11">Pr102</strain>
    </source>
</reference>
<dbReference type="InParanoid" id="H3GGQ6"/>
<dbReference type="VEuPathDB" id="FungiDB:KRP22_6402"/>
<keyword evidence="4 8" id="KW-0853">WD repeat</keyword>
<dbReference type="PANTHER" id="PTHR44215">
    <property type="entry name" value="WD REPEAT-CONTAINING PROTEIN 75"/>
    <property type="match status" value="1"/>
</dbReference>
<keyword evidence="3" id="KW-0698">rRNA processing</keyword>
<evidence type="ECO:0000256" key="1">
    <source>
        <dbReference type="ARBA" id="ARBA00004604"/>
    </source>
</evidence>
<evidence type="ECO:0000313" key="12">
    <source>
        <dbReference type="Proteomes" id="UP000005238"/>
    </source>
</evidence>
<feature type="domain" description="WD repeat-containing protein 75 second beta-propeller" evidence="10">
    <location>
        <begin position="367"/>
        <end position="650"/>
    </location>
</feature>
<feature type="repeat" description="WD" evidence="8">
    <location>
        <begin position="264"/>
        <end position="305"/>
    </location>
</feature>
<dbReference type="SMART" id="SM00320">
    <property type="entry name" value="WD40"/>
    <property type="match status" value="6"/>
</dbReference>
<evidence type="ECO:0000256" key="5">
    <source>
        <dbReference type="ARBA" id="ARBA00022737"/>
    </source>
</evidence>
<dbReference type="Pfam" id="PF23769">
    <property type="entry name" value="Beta-prop_WDR75_2nd"/>
    <property type="match status" value="1"/>
</dbReference>